<comment type="subcellular location">
    <subcellularLocation>
        <location evidence="1">Cell membrane</location>
        <topology evidence="1">Multi-pass membrane protein</topology>
    </subcellularLocation>
</comment>
<keyword evidence="6 9" id="KW-1133">Transmembrane helix</keyword>
<feature type="transmembrane region" description="Helical" evidence="9">
    <location>
        <begin position="340"/>
        <end position="359"/>
    </location>
</feature>
<dbReference type="Pfam" id="PF02386">
    <property type="entry name" value="TrkH"/>
    <property type="match status" value="1"/>
</dbReference>
<keyword evidence="3" id="KW-0813">Transport</keyword>
<accession>A0A381Q9B4</accession>
<feature type="transmembrane region" description="Helical" evidence="9">
    <location>
        <begin position="50"/>
        <end position="70"/>
    </location>
</feature>
<feature type="transmembrane region" description="Helical" evidence="9">
    <location>
        <begin position="82"/>
        <end position="103"/>
    </location>
</feature>
<evidence type="ECO:0000256" key="4">
    <source>
        <dbReference type="ARBA" id="ARBA00022475"/>
    </source>
</evidence>
<feature type="transmembrane region" description="Helical" evidence="9">
    <location>
        <begin position="191"/>
        <end position="214"/>
    </location>
</feature>
<name>A0A381Q9B4_9ZZZZ</name>
<dbReference type="GO" id="GO:0005886">
    <property type="term" value="C:plasma membrane"/>
    <property type="evidence" value="ECO:0007669"/>
    <property type="project" value="UniProtKB-SubCell"/>
</dbReference>
<sequence>MSWSASLIQALSRGKTESAVGVTIGAVWVLSAPLFVACSIADFIDGGPDYLALLVTGAAIEVAGLLVVRLSSFPSSLPISRLFAAVACGASAALVAVTAAHLATGATSNLDVAIVEAAATITGTNASTINPEVLSLGMLLFRALGQWLSAAAIIIVLVRVLPHLGVGGLDADGGVATRSARRLAPRSGSTMARLVTIYVALTGLLGLSFLLAGMPFVDSLVHSLTTISSGGFSSRMGSIASFDSATIEWITIVGMFAAGTSLPLIFRAMRRGDLHRFVRSPEFRVYVGLIATVTFAVLAWSDDLPTASTIRHAIFLTVSSISTTGHIAGDMGSVSFGGEALLLVLMAVGGMSASVAGGFKVMRFMVLGQYIGRELRRSIHPTAVEKIHLGRSSIGETALARIIGELFLATMLLVPTVLVLGADGLDIEGAFTFAVSIMSNVGVGFGEFGPTGHLGSVGAIGHVAASLLMVIGRISVTPVLVALGGVGEPAQTALRRWRMSRREVVVR</sequence>
<evidence type="ECO:0000256" key="3">
    <source>
        <dbReference type="ARBA" id="ARBA00022448"/>
    </source>
</evidence>
<dbReference type="PANTHER" id="PTHR32024">
    <property type="entry name" value="TRK SYSTEM POTASSIUM UPTAKE PROTEIN TRKG-RELATED"/>
    <property type="match status" value="1"/>
</dbReference>
<feature type="transmembrane region" description="Helical" evidence="9">
    <location>
        <begin position="139"/>
        <end position="161"/>
    </location>
</feature>
<dbReference type="PANTHER" id="PTHR32024:SF2">
    <property type="entry name" value="TRK SYSTEM POTASSIUM UPTAKE PROTEIN TRKG-RELATED"/>
    <property type="match status" value="1"/>
</dbReference>
<proteinExistence type="inferred from homology"/>
<dbReference type="EMBL" id="UINC01001261">
    <property type="protein sequence ID" value="SUZ75906.1"/>
    <property type="molecule type" value="Genomic_DNA"/>
</dbReference>
<keyword evidence="5 9" id="KW-0812">Transmembrane</keyword>
<dbReference type="AlphaFoldDB" id="A0A381Q9B4"/>
<feature type="transmembrane region" description="Helical" evidence="9">
    <location>
        <begin position="398"/>
        <end position="422"/>
    </location>
</feature>
<protein>
    <recommendedName>
        <fullName evidence="11">TrkH family potassium uptake protein</fullName>
    </recommendedName>
</protein>
<feature type="transmembrane region" description="Helical" evidence="9">
    <location>
        <begin position="459"/>
        <end position="486"/>
    </location>
</feature>
<evidence type="ECO:0000313" key="10">
    <source>
        <dbReference type="EMBL" id="SUZ75906.1"/>
    </source>
</evidence>
<dbReference type="GO" id="GO:0008324">
    <property type="term" value="F:monoatomic cation transmembrane transporter activity"/>
    <property type="evidence" value="ECO:0007669"/>
    <property type="project" value="InterPro"/>
</dbReference>
<evidence type="ECO:0000256" key="1">
    <source>
        <dbReference type="ARBA" id="ARBA00004651"/>
    </source>
</evidence>
<dbReference type="InterPro" id="IPR003445">
    <property type="entry name" value="Cat_transpt"/>
</dbReference>
<evidence type="ECO:0000256" key="8">
    <source>
        <dbReference type="ARBA" id="ARBA00023136"/>
    </source>
</evidence>
<gene>
    <name evidence="10" type="ORF">METZ01_LOCUS28760</name>
</gene>
<evidence type="ECO:0000256" key="5">
    <source>
        <dbReference type="ARBA" id="ARBA00022692"/>
    </source>
</evidence>
<feature type="transmembrane region" description="Helical" evidence="9">
    <location>
        <begin position="20"/>
        <end position="44"/>
    </location>
</feature>
<keyword evidence="4" id="KW-1003">Cell membrane</keyword>
<evidence type="ECO:0000256" key="9">
    <source>
        <dbReference type="SAM" id="Phobius"/>
    </source>
</evidence>
<keyword evidence="7" id="KW-0406">Ion transport</keyword>
<comment type="similarity">
    <text evidence="2">Belongs to the TrkH potassium transport family.</text>
</comment>
<keyword evidence="8 9" id="KW-0472">Membrane</keyword>
<dbReference type="GO" id="GO:0030001">
    <property type="term" value="P:metal ion transport"/>
    <property type="evidence" value="ECO:0007669"/>
    <property type="project" value="UniProtKB-ARBA"/>
</dbReference>
<evidence type="ECO:0008006" key="11">
    <source>
        <dbReference type="Google" id="ProtNLM"/>
    </source>
</evidence>
<reference evidence="10" key="1">
    <citation type="submission" date="2018-05" db="EMBL/GenBank/DDBJ databases">
        <authorList>
            <person name="Lanie J.A."/>
            <person name="Ng W.-L."/>
            <person name="Kazmierczak K.M."/>
            <person name="Andrzejewski T.M."/>
            <person name="Davidsen T.M."/>
            <person name="Wayne K.J."/>
            <person name="Tettelin H."/>
            <person name="Glass J.I."/>
            <person name="Rusch D."/>
            <person name="Podicherti R."/>
            <person name="Tsui H.-C.T."/>
            <person name="Winkler M.E."/>
        </authorList>
    </citation>
    <scope>NUCLEOTIDE SEQUENCE</scope>
</reference>
<evidence type="ECO:0000256" key="6">
    <source>
        <dbReference type="ARBA" id="ARBA00022989"/>
    </source>
</evidence>
<feature type="transmembrane region" description="Helical" evidence="9">
    <location>
        <begin position="246"/>
        <end position="265"/>
    </location>
</feature>
<evidence type="ECO:0000256" key="7">
    <source>
        <dbReference type="ARBA" id="ARBA00023065"/>
    </source>
</evidence>
<organism evidence="10">
    <name type="scientific">marine metagenome</name>
    <dbReference type="NCBI Taxonomy" id="408172"/>
    <lineage>
        <taxon>unclassified sequences</taxon>
        <taxon>metagenomes</taxon>
        <taxon>ecological metagenomes</taxon>
    </lineage>
</organism>
<feature type="transmembrane region" description="Helical" evidence="9">
    <location>
        <begin position="285"/>
        <end position="301"/>
    </location>
</feature>
<evidence type="ECO:0000256" key="2">
    <source>
        <dbReference type="ARBA" id="ARBA00009137"/>
    </source>
</evidence>